<feature type="transmembrane region" description="Helical" evidence="8">
    <location>
        <begin position="288"/>
        <end position="307"/>
    </location>
</feature>
<comment type="subcellular location">
    <subcellularLocation>
        <location evidence="1">Cell membrane</location>
        <topology evidence="1">Multi-pass membrane protein</topology>
    </subcellularLocation>
</comment>
<dbReference type="GO" id="GO:0005886">
    <property type="term" value="C:plasma membrane"/>
    <property type="evidence" value="ECO:0007669"/>
    <property type="project" value="UniProtKB-SubCell"/>
</dbReference>
<proteinExistence type="inferred from homology"/>
<evidence type="ECO:0000256" key="7">
    <source>
        <dbReference type="ARBA" id="ARBA00023136"/>
    </source>
</evidence>
<keyword evidence="3" id="KW-0813">Transport</keyword>
<dbReference type="GO" id="GO:0055085">
    <property type="term" value="P:transmembrane transport"/>
    <property type="evidence" value="ECO:0007669"/>
    <property type="project" value="InterPro"/>
</dbReference>
<feature type="transmembrane region" description="Helical" evidence="8">
    <location>
        <begin position="255"/>
        <end position="276"/>
    </location>
</feature>
<feature type="transmembrane region" description="Helical" evidence="8">
    <location>
        <begin position="161"/>
        <end position="181"/>
    </location>
</feature>
<keyword evidence="7 8" id="KW-0472">Membrane</keyword>
<evidence type="ECO:0000313" key="9">
    <source>
        <dbReference type="EMBL" id="RII41562.1"/>
    </source>
</evidence>
<evidence type="ECO:0000256" key="8">
    <source>
        <dbReference type="SAM" id="Phobius"/>
    </source>
</evidence>
<dbReference type="PANTHER" id="PTHR36838:SF1">
    <property type="entry name" value="SLR1864 PROTEIN"/>
    <property type="match status" value="1"/>
</dbReference>
<dbReference type="InterPro" id="IPR004776">
    <property type="entry name" value="Mem_transp_PIN-like"/>
</dbReference>
<reference evidence="9 10" key="1">
    <citation type="submission" date="2018-07" db="EMBL/GenBank/DDBJ databases">
        <title>Arthrobacter sp. nov., isolated from raw cow's milk with high bacterial count.</title>
        <authorList>
            <person name="Hahne J."/>
            <person name="Isele D."/>
            <person name="Lipski A."/>
        </authorList>
    </citation>
    <scope>NUCLEOTIDE SEQUENCE [LARGE SCALE GENOMIC DNA]</scope>
    <source>
        <strain evidence="9 10">JZ R-35</strain>
    </source>
</reference>
<comment type="similarity">
    <text evidence="2">Belongs to the auxin efflux carrier (TC 2.A.69) family.</text>
</comment>
<feature type="transmembrane region" description="Helical" evidence="8">
    <location>
        <begin position="193"/>
        <end position="214"/>
    </location>
</feature>
<comment type="caution">
    <text evidence="9">The sequence shown here is derived from an EMBL/GenBank/DDBJ whole genome shotgun (WGS) entry which is preliminary data.</text>
</comment>
<gene>
    <name evidence="9" type="ORF">DWB68_12035</name>
</gene>
<name>A0A399JBZ8_9MICC</name>
<dbReference type="Proteomes" id="UP000265419">
    <property type="component" value="Unassembled WGS sequence"/>
</dbReference>
<accession>A0A399JBZ8</accession>
<keyword evidence="4" id="KW-1003">Cell membrane</keyword>
<keyword evidence="6 8" id="KW-1133">Transmembrane helix</keyword>
<protein>
    <submittedName>
        <fullName evidence="9">AEC family transporter</fullName>
    </submittedName>
</protein>
<dbReference type="InterPro" id="IPR038770">
    <property type="entry name" value="Na+/solute_symporter_sf"/>
</dbReference>
<evidence type="ECO:0000256" key="6">
    <source>
        <dbReference type="ARBA" id="ARBA00022989"/>
    </source>
</evidence>
<evidence type="ECO:0000256" key="3">
    <source>
        <dbReference type="ARBA" id="ARBA00022448"/>
    </source>
</evidence>
<feature type="transmembrane region" description="Helical" evidence="8">
    <location>
        <begin position="34"/>
        <end position="53"/>
    </location>
</feature>
<dbReference type="PANTHER" id="PTHR36838">
    <property type="entry name" value="AUXIN EFFLUX CARRIER FAMILY PROTEIN"/>
    <property type="match status" value="1"/>
</dbReference>
<evidence type="ECO:0000256" key="5">
    <source>
        <dbReference type="ARBA" id="ARBA00022692"/>
    </source>
</evidence>
<dbReference type="Pfam" id="PF03547">
    <property type="entry name" value="Mem_trans"/>
    <property type="match status" value="2"/>
</dbReference>
<evidence type="ECO:0000313" key="10">
    <source>
        <dbReference type="Proteomes" id="UP000265419"/>
    </source>
</evidence>
<dbReference type="RefSeq" id="WP_119425367.1">
    <property type="nucleotide sequence ID" value="NZ_QQXK01000025.1"/>
</dbReference>
<feature type="transmembrane region" description="Helical" evidence="8">
    <location>
        <begin position="226"/>
        <end position="249"/>
    </location>
</feature>
<dbReference type="AlphaFoldDB" id="A0A399JBZ8"/>
<evidence type="ECO:0000256" key="2">
    <source>
        <dbReference type="ARBA" id="ARBA00010145"/>
    </source>
</evidence>
<keyword evidence="10" id="KW-1185">Reference proteome</keyword>
<evidence type="ECO:0000256" key="1">
    <source>
        <dbReference type="ARBA" id="ARBA00004651"/>
    </source>
</evidence>
<keyword evidence="5 8" id="KW-0812">Transmembrane</keyword>
<dbReference type="Gene3D" id="1.20.1530.20">
    <property type="match status" value="1"/>
</dbReference>
<feature type="transmembrane region" description="Helical" evidence="8">
    <location>
        <begin position="6"/>
        <end position="22"/>
    </location>
</feature>
<organism evidence="9 10">
    <name type="scientific">Galactobacter valiniphilus</name>
    <dbReference type="NCBI Taxonomy" id="2676122"/>
    <lineage>
        <taxon>Bacteria</taxon>
        <taxon>Bacillati</taxon>
        <taxon>Actinomycetota</taxon>
        <taxon>Actinomycetes</taxon>
        <taxon>Micrococcales</taxon>
        <taxon>Micrococcaceae</taxon>
        <taxon>Galactobacter</taxon>
    </lineage>
</organism>
<sequence length="308" mass="32154">MFGVIEGFAAIWVVIGVGYLVGRRGVLGPNARPVLNKLTFNVASPALLFVTLAGSDPYAVLGPQLWVAGISAFIVLALYWLLTRWWLRRSPAERTIGAMAASTVNSANLGLPIATYVLGDPALAAPVILFQLAVFTPLNLSMMDAATARTGGGFLGVLKGIVTNPMIIGSLLGLAVSLARWEVPAIVMTPLNLLAGASVPAMLLAFGISLVGSTPLRKAAGRRADVWSATALKLVVHPLIALALAVWVFQLEGEHLFAAVVLAALPTAQNIFVNASRYDAGVTVAKDTVLVTTVLGIPLMFLVAALLG</sequence>
<feature type="transmembrane region" description="Helical" evidence="8">
    <location>
        <begin position="95"/>
        <end position="117"/>
    </location>
</feature>
<feature type="transmembrane region" description="Helical" evidence="8">
    <location>
        <begin position="123"/>
        <end position="140"/>
    </location>
</feature>
<dbReference type="EMBL" id="QQXK01000025">
    <property type="protein sequence ID" value="RII41562.1"/>
    <property type="molecule type" value="Genomic_DNA"/>
</dbReference>
<feature type="transmembrane region" description="Helical" evidence="8">
    <location>
        <begin position="65"/>
        <end position="83"/>
    </location>
</feature>
<evidence type="ECO:0000256" key="4">
    <source>
        <dbReference type="ARBA" id="ARBA00022475"/>
    </source>
</evidence>